<evidence type="ECO:0000259" key="11">
    <source>
        <dbReference type="Pfam" id="PF25994"/>
    </source>
</evidence>
<sequence>MENTKAKKRKTTLVRQMQLYARRHTRSLVKLAGKSAVFVDQCACFIVNRDTASIGEVMIYARAPIMFGVYVVLIFVFCGGLWASLAPLDSAAHASGLVKFEANKQRIQHHKGGKVEEFCVLQGDYVSSGQVLLELACTDDKVNYSLCLERYLDCIALENRLVAQRDGLDEINFDRILLKNAKNPLVSKFIDVQTKIFKEMEGIMNNHLMLLDQEFSKCSKKLDSAKSTKISYLQNIKVTKERLNVNEELEKEGFVAKMTAATAEAEHEKAKADLASINSEIMVLEKELICSKLRKQDVRNRRFEEVLKELKEVKVRLTEAKERYDVAREYLEERFVKAPISGIVNFVTQDSVINPGGFVAEVTPTDGEMIVEAKINPQHIDAVRVGQVSKIRFVAFKTRTSPVFHGEVVSISPNIVVENVGMQQQYAYVAKIKMDQKELDAFLIPRGMKIVPGMFADIQIVTGTRTMLRYLLDPILDQAFSAMVER</sequence>
<dbReference type="PANTHER" id="PTHR30386:SF17">
    <property type="entry name" value="ALKALINE PROTEASE SECRETION PROTEIN APRE"/>
    <property type="match status" value="1"/>
</dbReference>
<dbReference type="InterPro" id="IPR010129">
    <property type="entry name" value="T1SS_HlyD"/>
</dbReference>
<dbReference type="Proteomes" id="UP000323844">
    <property type="component" value="Chromosome"/>
</dbReference>
<reference evidence="13 14" key="1">
    <citation type="submission" date="2019-08" db="EMBL/GenBank/DDBJ databases">
        <title>Highly reduced genomes of protist endosymbionts show evolutionary convergence.</title>
        <authorList>
            <person name="George E."/>
            <person name="Husnik F."/>
            <person name="Tashyreva D."/>
            <person name="Prokopchuk G."/>
            <person name="Horak A."/>
            <person name="Kwong W.K."/>
            <person name="Lukes J."/>
            <person name="Keeling P.J."/>
        </authorList>
    </citation>
    <scope>NUCLEOTIDE SEQUENCE [LARGE SCALE GENOMIC DNA]</scope>
    <source>
        <strain evidence="13">1621</strain>
    </source>
</reference>
<dbReference type="Gene3D" id="2.40.30.170">
    <property type="match status" value="1"/>
</dbReference>
<evidence type="ECO:0000259" key="12">
    <source>
        <dbReference type="Pfam" id="PF26002"/>
    </source>
</evidence>
<feature type="transmembrane region" description="Helical" evidence="9">
    <location>
        <begin position="65"/>
        <end position="85"/>
    </location>
</feature>
<keyword evidence="6 9" id="KW-0812">Transmembrane</keyword>
<dbReference type="GO" id="GO:0015031">
    <property type="term" value="P:protein transport"/>
    <property type="evidence" value="ECO:0007669"/>
    <property type="project" value="InterPro"/>
</dbReference>
<dbReference type="GO" id="GO:0005886">
    <property type="term" value="C:plasma membrane"/>
    <property type="evidence" value="ECO:0007669"/>
    <property type="project" value="UniProtKB-SubCell"/>
</dbReference>
<comment type="similarity">
    <text evidence="2 9">Belongs to the membrane fusion protein (MFP) (TC 8.A.1) family.</text>
</comment>
<dbReference type="PRINTS" id="PR01490">
    <property type="entry name" value="RTXTOXIND"/>
</dbReference>
<keyword evidence="5 9" id="KW-0997">Cell inner membrane</keyword>
<dbReference type="PANTHER" id="PTHR30386">
    <property type="entry name" value="MEMBRANE FUSION SUBUNIT OF EMRAB-TOLC MULTIDRUG EFFLUX PUMP"/>
    <property type="match status" value="1"/>
</dbReference>
<feature type="coiled-coil region" evidence="10">
    <location>
        <begin position="260"/>
        <end position="327"/>
    </location>
</feature>
<dbReference type="InterPro" id="IPR050739">
    <property type="entry name" value="MFP"/>
</dbReference>
<evidence type="ECO:0000256" key="2">
    <source>
        <dbReference type="ARBA" id="ARBA00009477"/>
    </source>
</evidence>
<feature type="domain" description="AprE-like beta-barrel" evidence="12">
    <location>
        <begin position="369"/>
        <end position="463"/>
    </location>
</feature>
<feature type="domain" description="AprE-like long alpha-helical hairpin" evidence="11">
    <location>
        <begin position="143"/>
        <end position="328"/>
    </location>
</feature>
<dbReference type="KEGG" id="snay:FZC37_00210"/>
<keyword evidence="7 9" id="KW-1133">Transmembrane helix</keyword>
<keyword evidence="3 9" id="KW-0813">Transport</keyword>
<evidence type="ECO:0000256" key="1">
    <source>
        <dbReference type="ARBA" id="ARBA00004377"/>
    </source>
</evidence>
<evidence type="ECO:0000256" key="6">
    <source>
        <dbReference type="ARBA" id="ARBA00022692"/>
    </source>
</evidence>
<dbReference type="InterPro" id="IPR058781">
    <property type="entry name" value="HH_AprE-like"/>
</dbReference>
<name>A0A5C0UIV4_9RICK</name>
<gene>
    <name evidence="13" type="ORF">FZC37_00210</name>
</gene>
<evidence type="ECO:0000256" key="7">
    <source>
        <dbReference type="ARBA" id="ARBA00022989"/>
    </source>
</evidence>
<organism evidence="13 14">
    <name type="scientific">Candidatus Sneabacter namystus</name>
    <dbReference type="NCBI Taxonomy" id="2601646"/>
    <lineage>
        <taxon>Bacteria</taxon>
        <taxon>Pseudomonadati</taxon>
        <taxon>Pseudomonadota</taxon>
        <taxon>Alphaproteobacteria</taxon>
        <taxon>Rickettsiales</taxon>
        <taxon>Rickettsiaceae</taxon>
        <taxon>Rickettsieae</taxon>
        <taxon>Candidatus Sneabacter</taxon>
    </lineage>
</organism>
<evidence type="ECO:0000256" key="4">
    <source>
        <dbReference type="ARBA" id="ARBA00022475"/>
    </source>
</evidence>
<dbReference type="Pfam" id="PF25994">
    <property type="entry name" value="HH_AprE"/>
    <property type="match status" value="1"/>
</dbReference>
<keyword evidence="4 9" id="KW-1003">Cell membrane</keyword>
<dbReference type="NCBIfam" id="TIGR01843">
    <property type="entry name" value="type_I_hlyD"/>
    <property type="match status" value="1"/>
</dbReference>
<dbReference type="OrthoDB" id="9810980at2"/>
<evidence type="ECO:0000313" key="14">
    <source>
        <dbReference type="Proteomes" id="UP000323844"/>
    </source>
</evidence>
<evidence type="ECO:0000256" key="3">
    <source>
        <dbReference type="ARBA" id="ARBA00022448"/>
    </source>
</evidence>
<evidence type="ECO:0000256" key="8">
    <source>
        <dbReference type="ARBA" id="ARBA00023136"/>
    </source>
</evidence>
<keyword evidence="14" id="KW-1185">Reference proteome</keyword>
<evidence type="ECO:0000256" key="9">
    <source>
        <dbReference type="RuleBase" id="RU365093"/>
    </source>
</evidence>
<dbReference type="InterPro" id="IPR058982">
    <property type="entry name" value="Beta-barrel_AprE"/>
</dbReference>
<evidence type="ECO:0000256" key="5">
    <source>
        <dbReference type="ARBA" id="ARBA00022519"/>
    </source>
</evidence>
<evidence type="ECO:0000256" key="10">
    <source>
        <dbReference type="SAM" id="Coils"/>
    </source>
</evidence>
<dbReference type="EMBL" id="CP043312">
    <property type="protein sequence ID" value="QEK39372.1"/>
    <property type="molecule type" value="Genomic_DNA"/>
</dbReference>
<protein>
    <recommendedName>
        <fullName evidence="9">Membrane fusion protein (MFP) family protein</fullName>
    </recommendedName>
</protein>
<evidence type="ECO:0000313" key="13">
    <source>
        <dbReference type="EMBL" id="QEK39372.1"/>
    </source>
</evidence>
<dbReference type="RefSeq" id="WP_148951733.1">
    <property type="nucleotide sequence ID" value="NZ_CP043312.1"/>
</dbReference>
<dbReference type="AlphaFoldDB" id="A0A5C0UIV4"/>
<keyword evidence="10" id="KW-0175">Coiled coil</keyword>
<comment type="subcellular location">
    <subcellularLocation>
        <location evidence="1 9">Cell inner membrane</location>
        <topology evidence="1 9">Single-pass membrane protein</topology>
    </subcellularLocation>
</comment>
<accession>A0A5C0UIV4</accession>
<dbReference type="Pfam" id="PF26002">
    <property type="entry name" value="Beta-barrel_AprE"/>
    <property type="match status" value="1"/>
</dbReference>
<keyword evidence="8 9" id="KW-0472">Membrane</keyword>
<proteinExistence type="inferred from homology"/>